<dbReference type="AlphaFoldDB" id="G8R3Y8"/>
<dbReference type="eggNOG" id="COG3303">
    <property type="taxonomic scope" value="Bacteria"/>
</dbReference>
<feature type="repeat" description="TPR" evidence="2">
    <location>
        <begin position="576"/>
        <end position="609"/>
    </location>
</feature>
<evidence type="ECO:0000256" key="1">
    <source>
        <dbReference type="ARBA" id="ARBA00022729"/>
    </source>
</evidence>
<keyword evidence="4" id="KW-1185">Reference proteome</keyword>
<dbReference type="PANTHER" id="PTHR35038">
    <property type="entry name" value="DISSIMILATORY SULFITE REDUCTASE SIRA"/>
    <property type="match status" value="1"/>
</dbReference>
<evidence type="ECO:0000313" key="4">
    <source>
        <dbReference type="Proteomes" id="UP000005631"/>
    </source>
</evidence>
<dbReference type="PROSITE" id="PS50293">
    <property type="entry name" value="TPR_REGION"/>
    <property type="match status" value="1"/>
</dbReference>
<dbReference type="Pfam" id="PF14559">
    <property type="entry name" value="TPR_19"/>
    <property type="match status" value="1"/>
</dbReference>
<keyword evidence="1" id="KW-0732">Signal</keyword>
<dbReference type="OrthoDB" id="9814800at2"/>
<dbReference type="SUPFAM" id="SSF48452">
    <property type="entry name" value="TPR-like"/>
    <property type="match status" value="1"/>
</dbReference>
<keyword evidence="2" id="KW-0802">TPR repeat</keyword>
<organism evidence="3 4">
    <name type="scientific">Owenweeksia hongkongensis (strain DSM 17368 / CIP 108786 / JCM 12287 / NRRL B-23963 / UST20020801)</name>
    <dbReference type="NCBI Taxonomy" id="926562"/>
    <lineage>
        <taxon>Bacteria</taxon>
        <taxon>Pseudomonadati</taxon>
        <taxon>Bacteroidota</taxon>
        <taxon>Flavobacteriia</taxon>
        <taxon>Flavobacteriales</taxon>
        <taxon>Owenweeksiaceae</taxon>
        <taxon>Owenweeksia</taxon>
    </lineage>
</organism>
<sequence>MIGKHALRWGILMTIAVSVFLLSRCDNSSVKTEPENTQVAYLNHNDTVKYVGIETCKQCHYSIYETFVQTGMGSSFGHADTSKSIADIDGESLLRDLHKNLNYHPHWVNDSLVLTEFRLSGSDTTYKRNETIDYVVGSGQHTNSHMIYRNNYLFQAPFTWYAQKGMLDLPPGFEDGRNTRFKRLIGLECTSCHNAMPTGFEKGSINKYAKVPSAIDCERCHGPGEIHVKRMMAGEFVDTANEIDYSIVNIKKLPVDLQFEACQRCHLQGNAVVAEGKSFFDFKPGMKLNTVMDVYLPRYSNAEDEFIMASHIDRFKQSECFIHSDNQFNCTTCHNPHISVKHTNISNFNATCANCHKGAPKHECTEEISALQAADFNCVSCHMPQSGSTDIPHVSVHDHKIKVPQKKVDTSGIKEFLGLVAINNPKPTDRSKALGYLQQYERFDAKPYYLDSARYFLNRMGMQEENPSLWVTYYFLKNYYSDIQNLVNKVGVNAMLARLNTMSYDNADAWTAYRIGESFRESGQETSLKFYSKAIELAPYVPDFMNKKATALAGVGQLDEAVTLFKKLLKEQPQHAEALNNLGYTYLQMGNITLAGLNFDKALAVDPDYLQAWLNKASLLIMQENFAEAKKALKEVLRLNPNHERALQAMAYLNQQS</sequence>
<name>G8R3Y8_OWEHD</name>
<dbReference type="Gene3D" id="1.25.40.10">
    <property type="entry name" value="Tetratricopeptide repeat domain"/>
    <property type="match status" value="1"/>
</dbReference>
<dbReference type="Proteomes" id="UP000005631">
    <property type="component" value="Chromosome"/>
</dbReference>
<accession>G8R3Y8</accession>
<feature type="repeat" description="TPR" evidence="2">
    <location>
        <begin position="610"/>
        <end position="643"/>
    </location>
</feature>
<dbReference type="SMART" id="SM00028">
    <property type="entry name" value="TPR"/>
    <property type="match status" value="4"/>
</dbReference>
<evidence type="ECO:0000256" key="2">
    <source>
        <dbReference type="PROSITE-ProRule" id="PRU00339"/>
    </source>
</evidence>
<dbReference type="InterPro" id="IPR036280">
    <property type="entry name" value="Multihaem_cyt_sf"/>
</dbReference>
<dbReference type="PANTHER" id="PTHR35038:SF8">
    <property type="entry name" value="C-TYPE POLYHEME CYTOCHROME OMCC"/>
    <property type="match status" value="1"/>
</dbReference>
<proteinExistence type="predicted"/>
<dbReference type="InterPro" id="IPR019734">
    <property type="entry name" value="TPR_rpt"/>
</dbReference>
<dbReference type="HOGENOM" id="CLU_029191_0_0_10"/>
<dbReference type="EMBL" id="CP003156">
    <property type="protein sequence ID" value="AEV32020.1"/>
    <property type="molecule type" value="Genomic_DNA"/>
</dbReference>
<protein>
    <submittedName>
        <fullName evidence="3">Cytochrome c biogenesis factor</fullName>
    </submittedName>
</protein>
<dbReference type="InterPro" id="IPR051829">
    <property type="entry name" value="Multiheme_Cytochr_ET"/>
</dbReference>
<dbReference type="SUPFAM" id="SSF48695">
    <property type="entry name" value="Multiheme cytochromes"/>
    <property type="match status" value="1"/>
</dbReference>
<dbReference type="RefSeq" id="WP_014201380.1">
    <property type="nucleotide sequence ID" value="NC_016599.1"/>
</dbReference>
<reference evidence="3 4" key="1">
    <citation type="journal article" date="2012" name="Stand. Genomic Sci.">
        <title>Genome sequence of the orange-pigmented seawater bacterium Owenweeksia hongkongensis type strain (UST20020801(T)).</title>
        <authorList>
            <person name="Riedel T."/>
            <person name="Held B."/>
            <person name="Nolan M."/>
            <person name="Lucas S."/>
            <person name="Lapidus A."/>
            <person name="Tice H."/>
            <person name="Del Rio T.G."/>
            <person name="Cheng J.F."/>
            <person name="Han C."/>
            <person name="Tapia R."/>
            <person name="Goodwin L.A."/>
            <person name="Pitluck S."/>
            <person name="Liolios K."/>
            <person name="Mavromatis K."/>
            <person name="Pagani I."/>
            <person name="Ivanova N."/>
            <person name="Mikhailova N."/>
            <person name="Pati A."/>
            <person name="Chen A."/>
            <person name="Palaniappan K."/>
            <person name="Rohde M."/>
            <person name="Tindall B.J."/>
            <person name="Detter J.C."/>
            <person name="Goker M."/>
            <person name="Woyke T."/>
            <person name="Bristow J."/>
            <person name="Eisen J.A."/>
            <person name="Markowitz V."/>
            <person name="Hugenholtz P."/>
            <person name="Klenk H.P."/>
            <person name="Kyrpides N.C."/>
        </authorList>
    </citation>
    <scope>NUCLEOTIDE SEQUENCE</scope>
    <source>
        <strain evidence="4">DSM 17368 / JCM 12287 / NRRL B-23963</strain>
    </source>
</reference>
<evidence type="ECO:0000313" key="3">
    <source>
        <dbReference type="EMBL" id="AEV32020.1"/>
    </source>
</evidence>
<dbReference type="KEGG" id="oho:Oweho_1011"/>
<dbReference type="Gene3D" id="1.10.1130.10">
    <property type="entry name" value="Flavocytochrome C3, Chain A"/>
    <property type="match status" value="2"/>
</dbReference>
<dbReference type="Pfam" id="PF13432">
    <property type="entry name" value="TPR_16"/>
    <property type="match status" value="1"/>
</dbReference>
<dbReference type="InterPro" id="IPR011990">
    <property type="entry name" value="TPR-like_helical_dom_sf"/>
</dbReference>
<dbReference type="eggNOG" id="COG0457">
    <property type="taxonomic scope" value="Bacteria"/>
</dbReference>
<gene>
    <name evidence="3" type="ordered locus">Oweho_1011</name>
</gene>
<dbReference type="STRING" id="926562.Oweho_1011"/>
<dbReference type="PROSITE" id="PS50005">
    <property type="entry name" value="TPR"/>
    <property type="match status" value="2"/>
</dbReference>